<dbReference type="InterPro" id="IPR000727">
    <property type="entry name" value="T_SNARE_dom"/>
</dbReference>
<gene>
    <name evidence="4" type="ORF">HPB51_017317</name>
</gene>
<reference evidence="4" key="1">
    <citation type="journal article" date="2020" name="Cell">
        <title>Large-Scale Comparative Analyses of Tick Genomes Elucidate Their Genetic Diversity and Vector Capacities.</title>
        <authorList>
            <consortium name="Tick Genome and Microbiome Consortium (TIGMIC)"/>
            <person name="Jia N."/>
            <person name="Wang J."/>
            <person name="Shi W."/>
            <person name="Du L."/>
            <person name="Sun Y."/>
            <person name="Zhan W."/>
            <person name="Jiang J.F."/>
            <person name="Wang Q."/>
            <person name="Zhang B."/>
            <person name="Ji P."/>
            <person name="Bell-Sakyi L."/>
            <person name="Cui X.M."/>
            <person name="Yuan T.T."/>
            <person name="Jiang B.G."/>
            <person name="Yang W.F."/>
            <person name="Lam T.T."/>
            <person name="Chang Q.C."/>
            <person name="Ding S.J."/>
            <person name="Wang X.J."/>
            <person name="Zhu J.G."/>
            <person name="Ruan X.D."/>
            <person name="Zhao L."/>
            <person name="Wei J.T."/>
            <person name="Ye R.Z."/>
            <person name="Que T.C."/>
            <person name="Du C.H."/>
            <person name="Zhou Y.H."/>
            <person name="Cheng J.X."/>
            <person name="Dai P.F."/>
            <person name="Guo W.B."/>
            <person name="Han X.H."/>
            <person name="Huang E.J."/>
            <person name="Li L.F."/>
            <person name="Wei W."/>
            <person name="Gao Y.C."/>
            <person name="Liu J.Z."/>
            <person name="Shao H.Z."/>
            <person name="Wang X."/>
            <person name="Wang C.C."/>
            <person name="Yang T.C."/>
            <person name="Huo Q.B."/>
            <person name="Li W."/>
            <person name="Chen H.Y."/>
            <person name="Chen S.E."/>
            <person name="Zhou L.G."/>
            <person name="Ni X.B."/>
            <person name="Tian J.H."/>
            <person name="Sheng Y."/>
            <person name="Liu T."/>
            <person name="Pan Y.S."/>
            <person name="Xia L.Y."/>
            <person name="Li J."/>
            <person name="Zhao F."/>
            <person name="Cao W.C."/>
        </authorList>
    </citation>
    <scope>NUCLEOTIDE SEQUENCE</scope>
    <source>
        <strain evidence="4">Rmic-2018</strain>
    </source>
</reference>
<evidence type="ECO:0000256" key="2">
    <source>
        <dbReference type="SAM" id="MobiDB-lite"/>
    </source>
</evidence>
<dbReference type="GO" id="GO:0005484">
    <property type="term" value="F:SNAP receptor activity"/>
    <property type="evidence" value="ECO:0007669"/>
    <property type="project" value="TreeGrafter"/>
</dbReference>
<feature type="domain" description="T-SNARE coiled-coil homology" evidence="3">
    <location>
        <begin position="196"/>
        <end position="232"/>
    </location>
</feature>
<comment type="similarity">
    <text evidence="1">Belongs to the SNAP-25 family.</text>
</comment>
<organism evidence="4 5">
    <name type="scientific">Rhipicephalus microplus</name>
    <name type="common">Cattle tick</name>
    <name type="synonym">Boophilus microplus</name>
    <dbReference type="NCBI Taxonomy" id="6941"/>
    <lineage>
        <taxon>Eukaryota</taxon>
        <taxon>Metazoa</taxon>
        <taxon>Ecdysozoa</taxon>
        <taxon>Arthropoda</taxon>
        <taxon>Chelicerata</taxon>
        <taxon>Arachnida</taxon>
        <taxon>Acari</taxon>
        <taxon>Parasitiformes</taxon>
        <taxon>Ixodida</taxon>
        <taxon>Ixodoidea</taxon>
        <taxon>Ixodidae</taxon>
        <taxon>Rhipicephalinae</taxon>
        <taxon>Rhipicephalus</taxon>
        <taxon>Boophilus</taxon>
    </lineage>
</organism>
<sequence length="236" mass="25854">MADAETDEQRFVRELRRLLAEPDDSSLQGLQEPPYRIRDDPSIAATRNLLRACQEAQGVGLRTVAVLESQGSQLDSVSRALDKLSVDLDSAEDHLSQMRRPLFGLCPWRCRWRRKKSKKDEDETQPSQLDDSKPASKARKPNVESTTNDKSAAESAAESTTAVRTRSSATTTADSSAAADRDVPGAASTSGVDDHEMGQQLSAQNEQIDELTASAASSEERIRRASRQADKILKEA</sequence>
<dbReference type="GO" id="GO:0005886">
    <property type="term" value="C:plasma membrane"/>
    <property type="evidence" value="ECO:0007669"/>
    <property type="project" value="TreeGrafter"/>
</dbReference>
<protein>
    <recommendedName>
        <fullName evidence="3">t-SNARE coiled-coil homology domain-containing protein</fullName>
    </recommendedName>
</protein>
<dbReference type="GO" id="GO:0031201">
    <property type="term" value="C:SNARE complex"/>
    <property type="evidence" value="ECO:0007669"/>
    <property type="project" value="TreeGrafter"/>
</dbReference>
<dbReference type="PANTHER" id="PTHR19305">
    <property type="entry name" value="SYNAPTOSOMAL ASSOCIATED PROTEIN"/>
    <property type="match status" value="1"/>
</dbReference>
<accession>A0A9J6ETT0</accession>
<keyword evidence="5" id="KW-1185">Reference proteome</keyword>
<proteinExistence type="inferred from homology"/>
<dbReference type="Gene3D" id="1.20.5.110">
    <property type="match status" value="2"/>
</dbReference>
<dbReference type="SUPFAM" id="SSF58038">
    <property type="entry name" value="SNARE fusion complex"/>
    <property type="match status" value="1"/>
</dbReference>
<dbReference type="PROSITE" id="PS50192">
    <property type="entry name" value="T_SNARE"/>
    <property type="match status" value="2"/>
</dbReference>
<dbReference type="GO" id="GO:0006887">
    <property type="term" value="P:exocytosis"/>
    <property type="evidence" value="ECO:0007669"/>
    <property type="project" value="TreeGrafter"/>
</dbReference>
<feature type="compositionally biased region" description="Low complexity" evidence="2">
    <location>
        <begin position="153"/>
        <end position="178"/>
    </location>
</feature>
<evidence type="ECO:0000259" key="3">
    <source>
        <dbReference type="PROSITE" id="PS50192"/>
    </source>
</evidence>
<feature type="region of interest" description="Disordered" evidence="2">
    <location>
        <begin position="115"/>
        <end position="236"/>
    </location>
</feature>
<dbReference type="SMART" id="SM00397">
    <property type="entry name" value="t_SNARE"/>
    <property type="match status" value="2"/>
</dbReference>
<dbReference type="EMBL" id="JABSTU010000002">
    <property type="protein sequence ID" value="KAH8037817.1"/>
    <property type="molecule type" value="Genomic_DNA"/>
</dbReference>
<dbReference type="AlphaFoldDB" id="A0A9J6ETT0"/>
<feature type="domain" description="T-SNARE coiled-coil homology" evidence="3">
    <location>
        <begin position="36"/>
        <end position="98"/>
    </location>
</feature>
<feature type="compositionally biased region" description="Basic and acidic residues" evidence="2">
    <location>
        <begin position="218"/>
        <end position="236"/>
    </location>
</feature>
<name>A0A9J6ETT0_RHIMP</name>
<dbReference type="GO" id="GO:0006906">
    <property type="term" value="P:vesicle fusion"/>
    <property type="evidence" value="ECO:0007669"/>
    <property type="project" value="TreeGrafter"/>
</dbReference>
<reference evidence="4" key="2">
    <citation type="submission" date="2021-09" db="EMBL/GenBank/DDBJ databases">
        <authorList>
            <person name="Jia N."/>
            <person name="Wang J."/>
            <person name="Shi W."/>
            <person name="Du L."/>
            <person name="Sun Y."/>
            <person name="Zhan W."/>
            <person name="Jiang J."/>
            <person name="Wang Q."/>
            <person name="Zhang B."/>
            <person name="Ji P."/>
            <person name="Sakyi L.B."/>
            <person name="Cui X."/>
            <person name="Yuan T."/>
            <person name="Jiang B."/>
            <person name="Yang W."/>
            <person name="Lam T.T.-Y."/>
            <person name="Chang Q."/>
            <person name="Ding S."/>
            <person name="Wang X."/>
            <person name="Zhu J."/>
            <person name="Ruan X."/>
            <person name="Zhao L."/>
            <person name="Wei J."/>
            <person name="Que T."/>
            <person name="Du C."/>
            <person name="Cheng J."/>
            <person name="Dai P."/>
            <person name="Han X."/>
            <person name="Huang E."/>
            <person name="Gao Y."/>
            <person name="Liu J."/>
            <person name="Shao H."/>
            <person name="Ye R."/>
            <person name="Li L."/>
            <person name="Wei W."/>
            <person name="Wang X."/>
            <person name="Wang C."/>
            <person name="Huo Q."/>
            <person name="Li W."/>
            <person name="Guo W."/>
            <person name="Chen H."/>
            <person name="Chen S."/>
            <person name="Zhou L."/>
            <person name="Zhou L."/>
            <person name="Ni X."/>
            <person name="Tian J."/>
            <person name="Zhou Y."/>
            <person name="Sheng Y."/>
            <person name="Liu T."/>
            <person name="Pan Y."/>
            <person name="Xia L."/>
            <person name="Li J."/>
            <person name="Zhao F."/>
            <person name="Cao W."/>
        </authorList>
    </citation>
    <scope>NUCLEOTIDE SEQUENCE</scope>
    <source>
        <strain evidence="4">Rmic-2018</strain>
        <tissue evidence="4">Larvae</tissue>
    </source>
</reference>
<dbReference type="PANTHER" id="PTHR19305:SF9">
    <property type="entry name" value="SYNAPTOSOMAL-ASSOCIATED PROTEIN 29"/>
    <property type="match status" value="1"/>
</dbReference>
<evidence type="ECO:0000313" key="4">
    <source>
        <dbReference type="EMBL" id="KAH8037817.1"/>
    </source>
</evidence>
<dbReference type="GO" id="GO:0019905">
    <property type="term" value="F:syntaxin binding"/>
    <property type="evidence" value="ECO:0007669"/>
    <property type="project" value="TreeGrafter"/>
</dbReference>
<evidence type="ECO:0000313" key="5">
    <source>
        <dbReference type="Proteomes" id="UP000821866"/>
    </source>
</evidence>
<evidence type="ECO:0000256" key="1">
    <source>
        <dbReference type="ARBA" id="ARBA00009480"/>
    </source>
</evidence>
<dbReference type="Proteomes" id="UP000821866">
    <property type="component" value="Chromosome 10"/>
</dbReference>
<comment type="caution">
    <text evidence="4">The sequence shown here is derived from an EMBL/GenBank/DDBJ whole genome shotgun (WGS) entry which is preliminary data.</text>
</comment>